<protein>
    <recommendedName>
        <fullName evidence="4">Beta-barrel porin 2</fullName>
    </recommendedName>
</protein>
<feature type="chain" id="PRO_5047412048" description="Beta-barrel porin 2" evidence="1">
    <location>
        <begin position="25"/>
        <end position="420"/>
    </location>
</feature>
<organism evidence="2 3">
    <name type="scientific">Archangium lansingense</name>
    <dbReference type="NCBI Taxonomy" id="2995310"/>
    <lineage>
        <taxon>Bacteria</taxon>
        <taxon>Pseudomonadati</taxon>
        <taxon>Myxococcota</taxon>
        <taxon>Myxococcia</taxon>
        <taxon>Myxococcales</taxon>
        <taxon>Cystobacterineae</taxon>
        <taxon>Archangiaceae</taxon>
        <taxon>Archangium</taxon>
    </lineage>
</organism>
<accession>A0ABT4A1N4</accession>
<comment type="caution">
    <text evidence="2">The sequence shown here is derived from an EMBL/GenBank/DDBJ whole genome shotgun (WGS) entry which is preliminary data.</text>
</comment>
<feature type="signal peptide" evidence="1">
    <location>
        <begin position="1"/>
        <end position="24"/>
    </location>
</feature>
<name>A0ABT4A1N4_9BACT</name>
<evidence type="ECO:0000313" key="2">
    <source>
        <dbReference type="EMBL" id="MCY1075552.1"/>
    </source>
</evidence>
<dbReference type="Proteomes" id="UP001207654">
    <property type="component" value="Unassembled WGS sequence"/>
</dbReference>
<evidence type="ECO:0000256" key="1">
    <source>
        <dbReference type="SAM" id="SignalP"/>
    </source>
</evidence>
<proteinExistence type="predicted"/>
<evidence type="ECO:0008006" key="4">
    <source>
        <dbReference type="Google" id="ProtNLM"/>
    </source>
</evidence>
<reference evidence="2 3" key="1">
    <citation type="submission" date="2022-11" db="EMBL/GenBank/DDBJ databases">
        <title>Minimal conservation of predation-associated metabolite biosynthetic gene clusters underscores biosynthetic potential of Myxococcota including descriptions for ten novel species: Archangium lansinium sp. nov., Myxococcus landrumus sp. nov., Nannocystis bai.</title>
        <authorList>
            <person name="Ahearne A."/>
            <person name="Stevens C."/>
            <person name="Phillips K."/>
        </authorList>
    </citation>
    <scope>NUCLEOTIDE SEQUENCE [LARGE SCALE GENOMIC DNA]</scope>
    <source>
        <strain evidence="2 3">MIWBW</strain>
    </source>
</reference>
<dbReference type="RefSeq" id="WP_267534482.1">
    <property type="nucleotide sequence ID" value="NZ_JAPNKA010000001.1"/>
</dbReference>
<dbReference type="EMBL" id="JAPNKA010000001">
    <property type="protein sequence ID" value="MCY1075552.1"/>
    <property type="molecule type" value="Genomic_DNA"/>
</dbReference>
<keyword evidence="3" id="KW-1185">Reference proteome</keyword>
<keyword evidence="1" id="KW-0732">Signal</keyword>
<sequence length="420" mass="44805">MTQPANKWRALSLLAMVASWPAFGQAPALGGSNTGGNGIKVGDGRLHATFDFETRYDSAAGYFPPPGNTDPNVVSDQLSGEALLHIRPGLRLELPGKKVSLDLKGHADYVHYTGLFTPGSTATSHVQALADLNIAFNKEGQIGVELGDNFQRSDRTRSAAIGAGVLSLFNELRLRVPLRPGGGAIEVTPQVAWGMELFQPMGALAPVGCGGPECDPAQVNSFDYSDLRAGVEGRWRFLPKTAVVADVDFKLRDYLNGDTANALVLQGKAGLAGLVTPKIAVTATLGWGQDLGAATPGTLIAQLEGSYLVSPTTTLKAGYARTLEPVAAFGQFRDDRGYLEGQALLGGRLTLRATTAMDFLSFQGDRRDTLFKLDFGPQYQFQKWLIGGAGYLLNTRTSSATGAGINYSRHEGYVRMTVTY</sequence>
<gene>
    <name evidence="2" type="ORF">OV287_13765</name>
</gene>
<evidence type="ECO:0000313" key="3">
    <source>
        <dbReference type="Proteomes" id="UP001207654"/>
    </source>
</evidence>